<dbReference type="InterPro" id="IPR013149">
    <property type="entry name" value="ADH-like_C"/>
</dbReference>
<dbReference type="PANTHER" id="PTHR43677:SF4">
    <property type="entry name" value="QUINONE OXIDOREDUCTASE-LIKE PROTEIN 2"/>
    <property type="match status" value="1"/>
</dbReference>
<dbReference type="InterPro" id="IPR036291">
    <property type="entry name" value="NAD(P)-bd_dom_sf"/>
</dbReference>
<reference evidence="2" key="1">
    <citation type="journal article" date="2023" name="BMC Genomics">
        <title>Chromosome-level genome assemblies of Cutaneotrichosporon spp. (Trichosporonales, Basidiomycota) reveal imbalanced evolution between nucleotide sequences and chromosome synteny.</title>
        <authorList>
            <person name="Kobayashi Y."/>
            <person name="Kayamori A."/>
            <person name="Aoki K."/>
            <person name="Shiwa Y."/>
            <person name="Matsutani M."/>
            <person name="Fujita N."/>
            <person name="Sugita T."/>
            <person name="Iwasaki W."/>
            <person name="Tanaka N."/>
            <person name="Takashima M."/>
        </authorList>
    </citation>
    <scope>NUCLEOTIDE SEQUENCE</scope>
    <source>
        <strain evidence="2">HIS016</strain>
    </source>
</reference>
<dbReference type="CDD" id="cd08241">
    <property type="entry name" value="QOR1"/>
    <property type="match status" value="1"/>
</dbReference>
<evidence type="ECO:0000313" key="3">
    <source>
        <dbReference type="Proteomes" id="UP001222932"/>
    </source>
</evidence>
<reference evidence="2" key="2">
    <citation type="submission" date="2023-06" db="EMBL/GenBank/DDBJ databases">
        <authorList>
            <person name="Kobayashi Y."/>
            <person name="Kayamori A."/>
            <person name="Aoki K."/>
            <person name="Shiwa Y."/>
            <person name="Fujita N."/>
            <person name="Sugita T."/>
            <person name="Iwasaki W."/>
            <person name="Tanaka N."/>
            <person name="Takashima M."/>
        </authorList>
    </citation>
    <scope>NUCLEOTIDE SEQUENCE</scope>
    <source>
        <strain evidence="2">HIS016</strain>
    </source>
</reference>
<dbReference type="SMART" id="SM00829">
    <property type="entry name" value="PKS_ER"/>
    <property type="match status" value="1"/>
</dbReference>
<dbReference type="EMBL" id="BTCM01000005">
    <property type="protein sequence ID" value="GMK58047.1"/>
    <property type="molecule type" value="Genomic_DNA"/>
</dbReference>
<name>A0AAD3TX44_9TREE</name>
<dbReference type="InterPro" id="IPR011032">
    <property type="entry name" value="GroES-like_sf"/>
</dbReference>
<dbReference type="InterPro" id="IPR020843">
    <property type="entry name" value="ER"/>
</dbReference>
<proteinExistence type="predicted"/>
<evidence type="ECO:0000259" key="1">
    <source>
        <dbReference type="SMART" id="SM00829"/>
    </source>
</evidence>
<sequence>MKAFQIKYHAHPREHSVSHIAPPVPGPGQVLVDVYAAGLNFFDVLQAQNLYQHKPPLPFTLGVEFSGRIASNSPIPPDCKFKRGDRVIGRGLGAYAEQTAVSPANLLPLPDSMTYEQGAAFYVAYPTSYEALVGRGRAKEGEWVLIHAAAGGVGIAAVQIAKGLGCKVIGTASTEKKRAVALAAGCDHVIDYTQPWQDKVKRLTGGRGVDVVYDPVGLLIPSLKVVNWNARLLVVGFAGGSIEKVPANLVLLKNVEVLGVRGGETSVRNPARYKRTIEACFDMVAGGKVTPVLHERVYEGLEELAEGLGDLENRRVFGKAVVRIRREDGTPARL</sequence>
<dbReference type="GO" id="GO:0005739">
    <property type="term" value="C:mitochondrion"/>
    <property type="evidence" value="ECO:0007669"/>
    <property type="project" value="TreeGrafter"/>
</dbReference>
<gene>
    <name evidence="2" type="ORF">CspeluHIS016_0500790</name>
</gene>
<dbReference type="PANTHER" id="PTHR43677">
    <property type="entry name" value="SHORT-CHAIN DEHYDROGENASE/REDUCTASE"/>
    <property type="match status" value="1"/>
</dbReference>
<dbReference type="Gene3D" id="3.40.50.720">
    <property type="entry name" value="NAD(P)-binding Rossmann-like Domain"/>
    <property type="match status" value="1"/>
</dbReference>
<dbReference type="InterPro" id="IPR013154">
    <property type="entry name" value="ADH-like_N"/>
</dbReference>
<dbReference type="SUPFAM" id="SSF51735">
    <property type="entry name" value="NAD(P)-binding Rossmann-fold domains"/>
    <property type="match status" value="1"/>
</dbReference>
<protein>
    <recommendedName>
        <fullName evidence="1">Enoyl reductase (ER) domain-containing protein</fullName>
    </recommendedName>
</protein>
<keyword evidence="3" id="KW-1185">Reference proteome</keyword>
<accession>A0AAD3TX44</accession>
<dbReference type="Proteomes" id="UP001222932">
    <property type="component" value="Unassembled WGS sequence"/>
</dbReference>
<dbReference type="InterPro" id="IPR051397">
    <property type="entry name" value="Zn-ADH-like_protein"/>
</dbReference>
<evidence type="ECO:0000313" key="2">
    <source>
        <dbReference type="EMBL" id="GMK58047.1"/>
    </source>
</evidence>
<dbReference type="Gene3D" id="3.90.180.10">
    <property type="entry name" value="Medium-chain alcohol dehydrogenases, catalytic domain"/>
    <property type="match status" value="1"/>
</dbReference>
<dbReference type="GO" id="GO:0008270">
    <property type="term" value="F:zinc ion binding"/>
    <property type="evidence" value="ECO:0007669"/>
    <property type="project" value="InterPro"/>
</dbReference>
<dbReference type="GO" id="GO:0016491">
    <property type="term" value="F:oxidoreductase activity"/>
    <property type="evidence" value="ECO:0007669"/>
    <property type="project" value="InterPro"/>
</dbReference>
<comment type="caution">
    <text evidence="2">The sequence shown here is derived from an EMBL/GenBank/DDBJ whole genome shotgun (WGS) entry which is preliminary data.</text>
</comment>
<dbReference type="PROSITE" id="PS01162">
    <property type="entry name" value="QOR_ZETA_CRYSTAL"/>
    <property type="match status" value="1"/>
</dbReference>
<dbReference type="SUPFAM" id="SSF50129">
    <property type="entry name" value="GroES-like"/>
    <property type="match status" value="1"/>
</dbReference>
<dbReference type="AlphaFoldDB" id="A0AAD3TX44"/>
<organism evidence="2 3">
    <name type="scientific">Cutaneotrichosporon spelunceum</name>
    <dbReference type="NCBI Taxonomy" id="1672016"/>
    <lineage>
        <taxon>Eukaryota</taxon>
        <taxon>Fungi</taxon>
        <taxon>Dikarya</taxon>
        <taxon>Basidiomycota</taxon>
        <taxon>Agaricomycotina</taxon>
        <taxon>Tremellomycetes</taxon>
        <taxon>Trichosporonales</taxon>
        <taxon>Trichosporonaceae</taxon>
        <taxon>Cutaneotrichosporon</taxon>
    </lineage>
</organism>
<feature type="domain" description="Enoyl reductase (ER)" evidence="1">
    <location>
        <begin position="15"/>
        <end position="322"/>
    </location>
</feature>
<dbReference type="Pfam" id="PF08240">
    <property type="entry name" value="ADH_N"/>
    <property type="match status" value="1"/>
</dbReference>
<dbReference type="InterPro" id="IPR002364">
    <property type="entry name" value="Quin_OxRdtase/zeta-crystal_CS"/>
</dbReference>
<dbReference type="Pfam" id="PF00107">
    <property type="entry name" value="ADH_zinc_N"/>
    <property type="match status" value="1"/>
</dbReference>